<dbReference type="EMBL" id="BGZK01000477">
    <property type="protein sequence ID" value="GBP46121.1"/>
    <property type="molecule type" value="Genomic_DNA"/>
</dbReference>
<proteinExistence type="predicted"/>
<evidence type="ECO:0000313" key="2">
    <source>
        <dbReference type="Proteomes" id="UP000299102"/>
    </source>
</evidence>
<accession>A0A4C1W4Y8</accession>
<sequence>MICGVRTPRDRARRCCCVRYYLPDCIRRHFRSMPQRASGATDERRRRSDGDVRDRRLVVRSEAQSEWLILNCFNTKKPNSQKGKSRCKCPLIVGHEAYDNLTGACRRKEWNLCRSLGSHPGSGRHDAFANERELVRQFCSECKGVHGIRVDLELCLR</sequence>
<name>A0A4C1W4Y8_EUMVA</name>
<comment type="caution">
    <text evidence="1">The sequence shown here is derived from an EMBL/GenBank/DDBJ whole genome shotgun (WGS) entry which is preliminary data.</text>
</comment>
<dbReference type="AlphaFoldDB" id="A0A4C1W4Y8"/>
<reference evidence="1 2" key="1">
    <citation type="journal article" date="2019" name="Commun. Biol.">
        <title>The bagworm genome reveals a unique fibroin gene that provides high tensile strength.</title>
        <authorList>
            <person name="Kono N."/>
            <person name="Nakamura H."/>
            <person name="Ohtoshi R."/>
            <person name="Tomita M."/>
            <person name="Numata K."/>
            <person name="Arakawa K."/>
        </authorList>
    </citation>
    <scope>NUCLEOTIDE SEQUENCE [LARGE SCALE GENOMIC DNA]</scope>
</reference>
<dbReference type="Proteomes" id="UP000299102">
    <property type="component" value="Unassembled WGS sequence"/>
</dbReference>
<protein>
    <submittedName>
        <fullName evidence="1">Uncharacterized protein</fullName>
    </submittedName>
</protein>
<gene>
    <name evidence="1" type="ORF">EVAR_26566_1</name>
</gene>
<evidence type="ECO:0000313" key="1">
    <source>
        <dbReference type="EMBL" id="GBP46121.1"/>
    </source>
</evidence>
<keyword evidence="2" id="KW-1185">Reference proteome</keyword>
<organism evidence="1 2">
    <name type="scientific">Eumeta variegata</name>
    <name type="common">Bagworm moth</name>
    <name type="synonym">Eumeta japonica</name>
    <dbReference type="NCBI Taxonomy" id="151549"/>
    <lineage>
        <taxon>Eukaryota</taxon>
        <taxon>Metazoa</taxon>
        <taxon>Ecdysozoa</taxon>
        <taxon>Arthropoda</taxon>
        <taxon>Hexapoda</taxon>
        <taxon>Insecta</taxon>
        <taxon>Pterygota</taxon>
        <taxon>Neoptera</taxon>
        <taxon>Endopterygota</taxon>
        <taxon>Lepidoptera</taxon>
        <taxon>Glossata</taxon>
        <taxon>Ditrysia</taxon>
        <taxon>Tineoidea</taxon>
        <taxon>Psychidae</taxon>
        <taxon>Oiketicinae</taxon>
        <taxon>Eumeta</taxon>
    </lineage>
</organism>